<dbReference type="Pfam" id="PF00191">
    <property type="entry name" value="Annexin"/>
    <property type="match status" value="1"/>
</dbReference>
<keyword evidence="2" id="KW-0041">Annexin</keyword>
<dbReference type="EMBL" id="KZ502480">
    <property type="protein sequence ID" value="PKU78006.1"/>
    <property type="molecule type" value="Genomic_DNA"/>
</dbReference>
<sequence length="336" mass="38374">MLISSQSFTSTLPTMVPSSSVTVDRYDEKVCREIFANQNQPNHLVLVLAGQSSDEKRQIKELYRAIHGEELVELLLRIKEANPESEPVYFGLWLWMMEQPERDAVVAKDAVERGSADDYKAIVEIYVRRKSSHLFASKQAYFAKCRSHMDKDILSVEPEHPGPKILAALATSHRSHHDEVISQHIANCDAKRLNEALKKSDGGMDESSIIEIFSKRSLPQLRLAFSCYRHIYGNDYIEALEDRSGNFEDSLRVVIQCMCTPYEYYSEMIYMSLVAEVDKKVVLTRVMIGSVEVGMNKVKEAFQMRYKVKLEEAIVERVLDDDNYRDFLVALSNASG</sequence>
<proteinExistence type="predicted"/>
<evidence type="ECO:0000256" key="1">
    <source>
        <dbReference type="ARBA" id="ARBA00022737"/>
    </source>
</evidence>
<dbReference type="PANTHER" id="PTHR10502">
    <property type="entry name" value="ANNEXIN"/>
    <property type="match status" value="1"/>
</dbReference>
<reference evidence="3 4" key="2">
    <citation type="journal article" date="2017" name="Nature">
        <title>The Apostasia genome and the evolution of orchids.</title>
        <authorList>
            <person name="Zhang G.Q."/>
            <person name="Liu K.W."/>
            <person name="Li Z."/>
            <person name="Lohaus R."/>
            <person name="Hsiao Y.Y."/>
            <person name="Niu S.C."/>
            <person name="Wang J.Y."/>
            <person name="Lin Y.C."/>
            <person name="Xu Q."/>
            <person name="Chen L.J."/>
            <person name="Yoshida K."/>
            <person name="Fujiwara S."/>
            <person name="Wang Z.W."/>
            <person name="Zhang Y.Q."/>
            <person name="Mitsuda N."/>
            <person name="Wang M."/>
            <person name="Liu G.H."/>
            <person name="Pecoraro L."/>
            <person name="Huang H.X."/>
            <person name="Xiao X.J."/>
            <person name="Lin M."/>
            <person name="Wu X.Y."/>
            <person name="Wu W.L."/>
            <person name="Chen Y.Y."/>
            <person name="Chang S.B."/>
            <person name="Sakamoto S."/>
            <person name="Ohme-Takagi M."/>
            <person name="Yagi M."/>
            <person name="Zeng S.J."/>
            <person name="Shen C.Y."/>
            <person name="Yeh C.M."/>
            <person name="Luo Y.B."/>
            <person name="Tsai W.C."/>
            <person name="Van de Peer Y."/>
            <person name="Liu Z.J."/>
        </authorList>
    </citation>
    <scope>NUCLEOTIDE SEQUENCE [LARGE SCALE GENOMIC DNA]</scope>
    <source>
        <tissue evidence="3">The whole plant</tissue>
    </source>
</reference>
<dbReference type="GO" id="GO:0009414">
    <property type="term" value="P:response to water deprivation"/>
    <property type="evidence" value="ECO:0007669"/>
    <property type="project" value="TreeGrafter"/>
</dbReference>
<dbReference type="Gene3D" id="1.10.220.10">
    <property type="entry name" value="Annexin"/>
    <property type="match status" value="3"/>
</dbReference>
<evidence type="ECO:0000313" key="3">
    <source>
        <dbReference type="EMBL" id="PKU78006.1"/>
    </source>
</evidence>
<reference evidence="3 4" key="1">
    <citation type="journal article" date="2016" name="Sci. Rep.">
        <title>The Dendrobium catenatum Lindl. genome sequence provides insights into polysaccharide synthase, floral development and adaptive evolution.</title>
        <authorList>
            <person name="Zhang G.Q."/>
            <person name="Xu Q."/>
            <person name="Bian C."/>
            <person name="Tsai W.C."/>
            <person name="Yeh C.M."/>
            <person name="Liu K.W."/>
            <person name="Yoshida K."/>
            <person name="Zhang L.S."/>
            <person name="Chang S.B."/>
            <person name="Chen F."/>
            <person name="Shi Y."/>
            <person name="Su Y.Y."/>
            <person name="Zhang Y.Q."/>
            <person name="Chen L.J."/>
            <person name="Yin Y."/>
            <person name="Lin M."/>
            <person name="Huang H."/>
            <person name="Deng H."/>
            <person name="Wang Z.W."/>
            <person name="Zhu S.L."/>
            <person name="Zhao X."/>
            <person name="Deng C."/>
            <person name="Niu S.C."/>
            <person name="Huang J."/>
            <person name="Wang M."/>
            <person name="Liu G.H."/>
            <person name="Yang H.J."/>
            <person name="Xiao X.J."/>
            <person name="Hsiao Y.Y."/>
            <person name="Wu W.L."/>
            <person name="Chen Y.Y."/>
            <person name="Mitsuda N."/>
            <person name="Ohme-Takagi M."/>
            <person name="Luo Y.B."/>
            <person name="Van de Peer Y."/>
            <person name="Liu Z.J."/>
        </authorList>
    </citation>
    <scope>NUCLEOTIDE SEQUENCE [LARGE SCALE GENOMIC DNA]</scope>
    <source>
        <tissue evidence="3">The whole plant</tissue>
    </source>
</reference>
<dbReference type="GO" id="GO:0005886">
    <property type="term" value="C:plasma membrane"/>
    <property type="evidence" value="ECO:0007669"/>
    <property type="project" value="TreeGrafter"/>
</dbReference>
<dbReference type="GO" id="GO:0009409">
    <property type="term" value="P:response to cold"/>
    <property type="evidence" value="ECO:0007669"/>
    <property type="project" value="TreeGrafter"/>
</dbReference>
<organism evidence="3 4">
    <name type="scientific">Dendrobium catenatum</name>
    <dbReference type="NCBI Taxonomy" id="906689"/>
    <lineage>
        <taxon>Eukaryota</taxon>
        <taxon>Viridiplantae</taxon>
        <taxon>Streptophyta</taxon>
        <taxon>Embryophyta</taxon>
        <taxon>Tracheophyta</taxon>
        <taxon>Spermatophyta</taxon>
        <taxon>Magnoliopsida</taxon>
        <taxon>Liliopsida</taxon>
        <taxon>Asparagales</taxon>
        <taxon>Orchidaceae</taxon>
        <taxon>Epidendroideae</taxon>
        <taxon>Malaxideae</taxon>
        <taxon>Dendrobiinae</taxon>
        <taxon>Dendrobium</taxon>
    </lineage>
</organism>
<dbReference type="GO" id="GO:0005544">
    <property type="term" value="F:calcium-dependent phospholipid binding"/>
    <property type="evidence" value="ECO:0007669"/>
    <property type="project" value="InterPro"/>
</dbReference>
<accession>A0A2I0WQS9</accession>
<gene>
    <name evidence="3" type="primary">ANN1</name>
    <name evidence="3" type="ORF">MA16_Dca011626</name>
</gene>
<name>A0A2I0WQS9_9ASPA</name>
<dbReference type="SUPFAM" id="SSF47874">
    <property type="entry name" value="Annexin"/>
    <property type="match status" value="1"/>
</dbReference>
<protein>
    <submittedName>
        <fullName evidence="3">Annexin D1</fullName>
    </submittedName>
</protein>
<dbReference type="GO" id="GO:0009408">
    <property type="term" value="P:response to heat"/>
    <property type="evidence" value="ECO:0007669"/>
    <property type="project" value="TreeGrafter"/>
</dbReference>
<dbReference type="InterPro" id="IPR018502">
    <property type="entry name" value="Annexin_repeat"/>
</dbReference>
<dbReference type="GO" id="GO:0001786">
    <property type="term" value="F:phosphatidylserine binding"/>
    <property type="evidence" value="ECO:0007669"/>
    <property type="project" value="TreeGrafter"/>
</dbReference>
<dbReference type="SMART" id="SM00335">
    <property type="entry name" value="ANX"/>
    <property type="match status" value="2"/>
</dbReference>
<dbReference type="OrthoDB" id="37886at2759"/>
<dbReference type="GO" id="GO:0005737">
    <property type="term" value="C:cytoplasm"/>
    <property type="evidence" value="ECO:0007669"/>
    <property type="project" value="TreeGrafter"/>
</dbReference>
<dbReference type="GO" id="GO:0009651">
    <property type="term" value="P:response to salt stress"/>
    <property type="evidence" value="ECO:0007669"/>
    <property type="project" value="TreeGrafter"/>
</dbReference>
<evidence type="ECO:0000313" key="4">
    <source>
        <dbReference type="Proteomes" id="UP000233837"/>
    </source>
</evidence>
<dbReference type="AlphaFoldDB" id="A0A2I0WQS9"/>
<dbReference type="InterPro" id="IPR037104">
    <property type="entry name" value="Annexin_sf"/>
</dbReference>
<dbReference type="PANTHER" id="PTHR10502:SF190">
    <property type="entry name" value="OS09G0453300 PROTEIN"/>
    <property type="match status" value="1"/>
</dbReference>
<keyword evidence="4" id="KW-1185">Reference proteome</keyword>
<dbReference type="GO" id="GO:0005509">
    <property type="term" value="F:calcium ion binding"/>
    <property type="evidence" value="ECO:0007669"/>
    <property type="project" value="InterPro"/>
</dbReference>
<dbReference type="PROSITE" id="PS51897">
    <property type="entry name" value="ANNEXIN_2"/>
    <property type="match status" value="1"/>
</dbReference>
<dbReference type="Proteomes" id="UP000233837">
    <property type="component" value="Unassembled WGS sequence"/>
</dbReference>
<keyword evidence="1" id="KW-0677">Repeat</keyword>
<evidence type="ECO:0000256" key="2">
    <source>
        <dbReference type="ARBA" id="ARBA00023216"/>
    </source>
</evidence>